<evidence type="ECO:0000256" key="6">
    <source>
        <dbReference type="PIRSR" id="PIRSR001430-2"/>
    </source>
</evidence>
<keyword evidence="3 4" id="KW-0413">Isomerase</keyword>
<comment type="catalytic activity">
    <reaction evidence="4 7">
        <text>uridine(38/39/40) in tRNA = pseudouridine(38/39/40) in tRNA</text>
        <dbReference type="Rhea" id="RHEA:22376"/>
        <dbReference type="Rhea" id="RHEA-COMP:10085"/>
        <dbReference type="Rhea" id="RHEA-COMP:10087"/>
        <dbReference type="ChEBI" id="CHEBI:65314"/>
        <dbReference type="ChEBI" id="CHEBI:65315"/>
        <dbReference type="EC" id="5.4.99.12"/>
    </reaction>
</comment>
<evidence type="ECO:0000256" key="5">
    <source>
        <dbReference type="PIRSR" id="PIRSR001430-1"/>
    </source>
</evidence>
<accession>A0A1I6H5S9</accession>
<comment type="similarity">
    <text evidence="1 4 7">Belongs to the tRNA pseudouridine synthase TruA family.</text>
</comment>
<dbReference type="EC" id="5.4.99.12" evidence="4"/>
<feature type="binding site" evidence="4 6">
    <location>
        <position position="109"/>
    </location>
    <ligand>
        <name>substrate</name>
    </ligand>
</feature>
<dbReference type="InterPro" id="IPR020095">
    <property type="entry name" value="PsdUridine_synth_TruA_C"/>
</dbReference>
<dbReference type="HAMAP" id="MF_00171">
    <property type="entry name" value="TruA"/>
    <property type="match status" value="1"/>
</dbReference>
<keyword evidence="10" id="KW-1185">Reference proteome</keyword>
<evidence type="ECO:0000256" key="1">
    <source>
        <dbReference type="ARBA" id="ARBA00009375"/>
    </source>
</evidence>
<dbReference type="Gene3D" id="3.30.70.660">
    <property type="entry name" value="Pseudouridine synthase I, catalytic domain, C-terminal subdomain"/>
    <property type="match status" value="1"/>
</dbReference>
<proteinExistence type="inferred from homology"/>
<evidence type="ECO:0000313" key="9">
    <source>
        <dbReference type="EMBL" id="SFR49750.1"/>
    </source>
</evidence>
<dbReference type="GO" id="GO:0160147">
    <property type="term" value="F:tRNA pseudouridine(38-40) synthase activity"/>
    <property type="evidence" value="ECO:0007669"/>
    <property type="project" value="UniProtKB-EC"/>
</dbReference>
<dbReference type="RefSeq" id="WP_089879583.1">
    <property type="nucleotide sequence ID" value="NZ_FOYS01000003.1"/>
</dbReference>
<dbReference type="InterPro" id="IPR001406">
    <property type="entry name" value="PsdUridine_synth_TruA"/>
</dbReference>
<evidence type="ECO:0000259" key="8">
    <source>
        <dbReference type="Pfam" id="PF01416"/>
    </source>
</evidence>
<feature type="active site" description="Nucleophile" evidence="4 5">
    <location>
        <position position="55"/>
    </location>
</feature>
<protein>
    <recommendedName>
        <fullName evidence="4">tRNA pseudouridine synthase A</fullName>
        <ecNumber evidence="4">5.4.99.12</ecNumber>
    </recommendedName>
    <alternativeName>
        <fullName evidence="4">tRNA pseudouridine(38-40) synthase</fullName>
    </alternativeName>
    <alternativeName>
        <fullName evidence="4">tRNA pseudouridylate synthase I</fullName>
    </alternativeName>
    <alternativeName>
        <fullName evidence="4">tRNA-uridine isomerase I</fullName>
    </alternativeName>
</protein>
<sequence>MRAFRLAYDGRPFYGYQRQPSVPTVEDALFDALRALGVFDDERKPPRYTPAGRTDAGVSALCQTVAFDCPKWCTPRALNAELPGSVRAWAAADVTETFHATHDAVRREYVYDLYAPGADESLARAAAAELSGEHDYHNLTPDDTGTERDLSVSVEPDGDFLVLRVAAGGFCYNLVRRLVSVVHGVATGDRSLDSVGRILGAEPLTGRDAVATAAPEPLTLVRVDYPGVAFERDSDAVESTLAVFEERRRDGLVRARGAERIRRGVAGEEPAGSAARDVR</sequence>
<dbReference type="GO" id="GO:0003723">
    <property type="term" value="F:RNA binding"/>
    <property type="evidence" value="ECO:0007669"/>
    <property type="project" value="InterPro"/>
</dbReference>
<reference evidence="10" key="1">
    <citation type="submission" date="2016-10" db="EMBL/GenBank/DDBJ databases">
        <authorList>
            <person name="Varghese N."/>
            <person name="Submissions S."/>
        </authorList>
    </citation>
    <scope>NUCLEOTIDE SEQUENCE [LARGE SCALE GENOMIC DNA]</scope>
    <source>
        <strain evidence="10">CGMCC 1.8711</strain>
    </source>
</reference>
<dbReference type="Pfam" id="PF01416">
    <property type="entry name" value="PseudoU_synth_1"/>
    <property type="match status" value="1"/>
</dbReference>
<evidence type="ECO:0000256" key="2">
    <source>
        <dbReference type="ARBA" id="ARBA00022694"/>
    </source>
</evidence>
<evidence type="ECO:0000313" key="10">
    <source>
        <dbReference type="Proteomes" id="UP000243250"/>
    </source>
</evidence>
<dbReference type="Gene3D" id="3.30.70.580">
    <property type="entry name" value="Pseudouridine synthase I, catalytic domain, N-terminal subdomain"/>
    <property type="match status" value="1"/>
</dbReference>
<dbReference type="InterPro" id="IPR020094">
    <property type="entry name" value="TruA/RsuA/RluB/E/F_N"/>
</dbReference>
<dbReference type="Proteomes" id="UP000243250">
    <property type="component" value="Unassembled WGS sequence"/>
</dbReference>
<evidence type="ECO:0000256" key="3">
    <source>
        <dbReference type="ARBA" id="ARBA00023235"/>
    </source>
</evidence>
<comment type="function">
    <text evidence="4">Formation of pseudouridine at positions 38, 39 and 40 in the anticodon stem and loop of transfer RNAs.</text>
</comment>
<evidence type="ECO:0000256" key="4">
    <source>
        <dbReference type="HAMAP-Rule" id="MF_00171"/>
    </source>
</evidence>
<keyword evidence="2 4" id="KW-0819">tRNA processing</keyword>
<dbReference type="PANTHER" id="PTHR11142">
    <property type="entry name" value="PSEUDOURIDYLATE SYNTHASE"/>
    <property type="match status" value="1"/>
</dbReference>
<feature type="domain" description="Pseudouridine synthase I TruA alpha/beta" evidence="8">
    <location>
        <begin position="126"/>
        <end position="226"/>
    </location>
</feature>
<dbReference type="EMBL" id="FOYS01000003">
    <property type="protein sequence ID" value="SFR49750.1"/>
    <property type="molecule type" value="Genomic_DNA"/>
</dbReference>
<dbReference type="STRING" id="555875.SAMN04488124_1803"/>
<dbReference type="PIRSF" id="PIRSF001430">
    <property type="entry name" value="tRNA_psdUrid_synth"/>
    <property type="match status" value="1"/>
</dbReference>
<dbReference type="InterPro" id="IPR020103">
    <property type="entry name" value="PsdUridine_synth_cat_dom_sf"/>
</dbReference>
<dbReference type="GO" id="GO:0031119">
    <property type="term" value="P:tRNA pseudouridine synthesis"/>
    <property type="evidence" value="ECO:0007669"/>
    <property type="project" value="UniProtKB-UniRule"/>
</dbReference>
<name>A0A1I6H5S9_9EURY</name>
<dbReference type="NCBIfam" id="NF000622">
    <property type="entry name" value="PRK00021.3-3"/>
    <property type="match status" value="1"/>
</dbReference>
<dbReference type="SUPFAM" id="SSF55120">
    <property type="entry name" value="Pseudouridine synthase"/>
    <property type="match status" value="1"/>
</dbReference>
<gene>
    <name evidence="4" type="primary">truA</name>
    <name evidence="9" type="ORF">SAMN04488124_1803</name>
</gene>
<comment type="caution">
    <text evidence="4">Lacks conserved residue(s) required for the propagation of feature annotation.</text>
</comment>
<dbReference type="OrthoDB" id="25720at2157"/>
<evidence type="ECO:0000256" key="7">
    <source>
        <dbReference type="RuleBase" id="RU003792"/>
    </source>
</evidence>
<dbReference type="PANTHER" id="PTHR11142:SF0">
    <property type="entry name" value="TRNA PSEUDOURIDINE SYNTHASE-LIKE 1"/>
    <property type="match status" value="1"/>
</dbReference>
<dbReference type="InterPro" id="IPR020097">
    <property type="entry name" value="PsdUridine_synth_TruA_a/b_dom"/>
</dbReference>
<organism evidence="9 10">
    <name type="scientific">Halogeometricum limi</name>
    <dbReference type="NCBI Taxonomy" id="555875"/>
    <lineage>
        <taxon>Archaea</taxon>
        <taxon>Methanobacteriati</taxon>
        <taxon>Methanobacteriota</taxon>
        <taxon>Stenosarchaea group</taxon>
        <taxon>Halobacteria</taxon>
        <taxon>Halobacteriales</taxon>
        <taxon>Haloferacaceae</taxon>
        <taxon>Halogeometricum</taxon>
    </lineage>
</organism>
<dbReference type="AlphaFoldDB" id="A0A1I6H5S9"/>